<keyword evidence="8 12" id="KW-0457">Lysine biosynthesis</keyword>
<feature type="site" description="Part of a proton relay during catalysis" evidence="12">
    <location>
        <position position="111"/>
    </location>
</feature>
<dbReference type="Proteomes" id="UP000183924">
    <property type="component" value="Unassembled WGS sequence"/>
</dbReference>
<dbReference type="HAMAP" id="MF_00418">
    <property type="entry name" value="DapA"/>
    <property type="match status" value="1"/>
</dbReference>
<dbReference type="InterPro" id="IPR020624">
    <property type="entry name" value="Schiff_base-form_aldolases_CS"/>
</dbReference>
<protein>
    <recommendedName>
        <fullName evidence="4 12">4-hydroxy-tetrahydrodipicolinate synthase</fullName>
        <shortName evidence="12">HTPA synthase</shortName>
        <ecNumber evidence="4 12">4.3.3.7</ecNumber>
    </recommendedName>
</protein>
<evidence type="ECO:0000256" key="8">
    <source>
        <dbReference type="ARBA" id="ARBA00023154"/>
    </source>
</evidence>
<dbReference type="PANTHER" id="PTHR12128:SF66">
    <property type="entry name" value="4-HYDROXY-2-OXOGLUTARATE ALDOLASE, MITOCHONDRIAL"/>
    <property type="match status" value="1"/>
</dbReference>
<dbReference type="OrthoDB" id="9782828at2"/>
<evidence type="ECO:0000256" key="2">
    <source>
        <dbReference type="ARBA" id="ARBA00005120"/>
    </source>
</evidence>
<comment type="caution">
    <text evidence="12">Was originally thought to be a dihydrodipicolinate synthase (DHDPS), catalyzing the condensation of (S)-aspartate-beta-semialdehyde [(S)-ASA] and pyruvate to dihydrodipicolinate (DHDP). However, it was shown in E.coli that the product of the enzymatic reaction is not dihydrodipicolinate but in fact (4S)-4-hydroxy-2,3,4,5-tetrahydro-(2S)-dipicolinic acid (HTPA), and that the consecutive dehydration reaction leading to DHDP is not spontaneous but catalyzed by DapB.</text>
</comment>
<proteinExistence type="inferred from homology"/>
<evidence type="ECO:0000256" key="12">
    <source>
        <dbReference type="HAMAP-Rule" id="MF_00418"/>
    </source>
</evidence>
<evidence type="ECO:0000256" key="3">
    <source>
        <dbReference type="ARBA" id="ARBA00007592"/>
    </source>
</evidence>
<feature type="active site" description="Schiff-base intermediate with substrate" evidence="12 14">
    <location>
        <position position="165"/>
    </location>
</feature>
<organism evidence="16 17">
    <name type="scientific">Candidatus Rickettsiella isopodorum</name>
    <dbReference type="NCBI Taxonomy" id="1225476"/>
    <lineage>
        <taxon>Bacteria</taxon>
        <taxon>Pseudomonadati</taxon>
        <taxon>Pseudomonadota</taxon>
        <taxon>Gammaproteobacteria</taxon>
        <taxon>Legionellales</taxon>
        <taxon>Coxiellaceae</taxon>
        <taxon>Rickettsiella</taxon>
    </lineage>
</organism>
<comment type="pathway">
    <text evidence="2 12">Amino-acid biosynthesis; L-lysine biosynthesis via DAP pathway; (S)-tetrahydrodipicolinate from L-aspartate: step 3/4.</text>
</comment>
<dbReference type="GO" id="GO:0005829">
    <property type="term" value="C:cytosol"/>
    <property type="evidence" value="ECO:0007669"/>
    <property type="project" value="TreeGrafter"/>
</dbReference>
<dbReference type="InterPro" id="IPR005263">
    <property type="entry name" value="DapA"/>
</dbReference>
<gene>
    <name evidence="12" type="primary">dapA</name>
    <name evidence="16" type="ORF">A1D18_05810</name>
</gene>
<dbReference type="PROSITE" id="PS00665">
    <property type="entry name" value="DHDPS_1"/>
    <property type="match status" value="1"/>
</dbReference>
<keyword evidence="10 12" id="KW-0704">Schiff base</keyword>
<evidence type="ECO:0000256" key="7">
    <source>
        <dbReference type="ARBA" id="ARBA00022915"/>
    </source>
</evidence>
<dbReference type="GO" id="GO:0019877">
    <property type="term" value="P:diaminopimelate biosynthetic process"/>
    <property type="evidence" value="ECO:0007669"/>
    <property type="project" value="UniProtKB-UniRule"/>
</dbReference>
<keyword evidence="7 12" id="KW-0220">Diaminopimelate biosynthesis</keyword>
<dbReference type="PRINTS" id="PR00146">
    <property type="entry name" value="DHPICSNTHASE"/>
</dbReference>
<dbReference type="PANTHER" id="PTHR12128">
    <property type="entry name" value="DIHYDRODIPICOLINATE SYNTHASE"/>
    <property type="match status" value="1"/>
</dbReference>
<dbReference type="UniPathway" id="UPA00034">
    <property type="reaction ID" value="UER00017"/>
</dbReference>
<keyword evidence="6 12" id="KW-0028">Amino-acid biosynthesis</keyword>
<dbReference type="EMBL" id="LUKY01000033">
    <property type="protein sequence ID" value="OIZ94354.1"/>
    <property type="molecule type" value="Genomic_DNA"/>
</dbReference>
<feature type="binding site" evidence="12 15">
    <location>
        <position position="205"/>
    </location>
    <ligand>
        <name>pyruvate</name>
        <dbReference type="ChEBI" id="CHEBI:15361"/>
    </ligand>
</feature>
<dbReference type="SMART" id="SM01130">
    <property type="entry name" value="DHDPS"/>
    <property type="match status" value="1"/>
</dbReference>
<feature type="site" description="Part of a proton relay during catalysis" evidence="12">
    <location>
        <position position="44"/>
    </location>
</feature>
<comment type="caution">
    <text evidence="16">The sequence shown here is derived from an EMBL/GenBank/DDBJ whole genome shotgun (WGS) entry which is preliminary data.</text>
</comment>
<dbReference type="Pfam" id="PF00701">
    <property type="entry name" value="DHDPS"/>
    <property type="match status" value="1"/>
</dbReference>
<comment type="subcellular location">
    <subcellularLocation>
        <location evidence="12">Cytoplasm</location>
    </subcellularLocation>
</comment>
<sequence>MFHGSIVALLTPMRQNGAVDYVCLRKLVDWHIAQGTDAIVVIGTTGEASTLSIDEQNNVIKTVVEQTNRHANRHIPVIAGTGTQSTQKTIDQTQIAMEIGVNACLLVTPYYNCPTQEGLYQHYSLIADKVPIPMILYNIPKRTGSDLLPETVSKLAGIPNIVGIKEGQSERAKSILKLCGKNLDVYSGDDNTALEIMRMGGKGVISVAANLVPQYMHNLCELARKGDWEAAEKIDRQLHPLYQNLFIETNPIPVKWLAAERGLISFPTLRLPLTTLSAKHQVDLKPIIVLLEALS</sequence>
<evidence type="ECO:0000256" key="13">
    <source>
        <dbReference type="PIRNR" id="PIRNR001365"/>
    </source>
</evidence>
<evidence type="ECO:0000256" key="9">
    <source>
        <dbReference type="ARBA" id="ARBA00023239"/>
    </source>
</evidence>
<dbReference type="GO" id="GO:0009089">
    <property type="term" value="P:lysine biosynthetic process via diaminopimelate"/>
    <property type="evidence" value="ECO:0007669"/>
    <property type="project" value="UniProtKB-UniRule"/>
</dbReference>
<keyword evidence="17" id="KW-1185">Reference proteome</keyword>
<evidence type="ECO:0000256" key="14">
    <source>
        <dbReference type="PIRSR" id="PIRSR001365-1"/>
    </source>
</evidence>
<feature type="binding site" evidence="12 15">
    <location>
        <position position="45"/>
    </location>
    <ligand>
        <name>pyruvate</name>
        <dbReference type="ChEBI" id="CHEBI:15361"/>
    </ligand>
</feature>
<comment type="function">
    <text evidence="1 12">Catalyzes the condensation of (S)-aspartate-beta-semialdehyde [(S)-ASA] and pyruvate to 4-hydroxy-tetrahydrodipicolinate (HTPA).</text>
</comment>
<dbReference type="NCBIfam" id="TIGR00674">
    <property type="entry name" value="dapA"/>
    <property type="match status" value="1"/>
</dbReference>
<evidence type="ECO:0000256" key="10">
    <source>
        <dbReference type="ARBA" id="ARBA00023270"/>
    </source>
</evidence>
<evidence type="ECO:0000256" key="15">
    <source>
        <dbReference type="PIRSR" id="PIRSR001365-2"/>
    </source>
</evidence>
<dbReference type="SUPFAM" id="SSF51569">
    <property type="entry name" value="Aldolase"/>
    <property type="match status" value="1"/>
</dbReference>
<evidence type="ECO:0000256" key="1">
    <source>
        <dbReference type="ARBA" id="ARBA00003294"/>
    </source>
</evidence>
<comment type="subunit">
    <text evidence="12">Homotetramer; dimer of dimers.</text>
</comment>
<comment type="catalytic activity">
    <reaction evidence="11 12">
        <text>L-aspartate 4-semialdehyde + pyruvate = (2S,4S)-4-hydroxy-2,3,4,5-tetrahydrodipicolinate + H2O + H(+)</text>
        <dbReference type="Rhea" id="RHEA:34171"/>
        <dbReference type="ChEBI" id="CHEBI:15361"/>
        <dbReference type="ChEBI" id="CHEBI:15377"/>
        <dbReference type="ChEBI" id="CHEBI:15378"/>
        <dbReference type="ChEBI" id="CHEBI:67139"/>
        <dbReference type="ChEBI" id="CHEBI:537519"/>
        <dbReference type="EC" id="4.3.3.7"/>
    </reaction>
</comment>
<dbReference type="AlphaFoldDB" id="A0A1J8NHI1"/>
<dbReference type="InterPro" id="IPR002220">
    <property type="entry name" value="DapA-like"/>
</dbReference>
<dbReference type="InterPro" id="IPR013785">
    <property type="entry name" value="Aldolase_TIM"/>
</dbReference>
<name>A0A1J8NHI1_9COXI</name>
<evidence type="ECO:0000313" key="16">
    <source>
        <dbReference type="EMBL" id="OIZ94354.1"/>
    </source>
</evidence>
<dbReference type="EC" id="4.3.3.7" evidence="4 12"/>
<feature type="active site" description="Proton donor/acceptor" evidence="12 14">
    <location>
        <position position="137"/>
    </location>
</feature>
<evidence type="ECO:0000256" key="5">
    <source>
        <dbReference type="ARBA" id="ARBA00022490"/>
    </source>
</evidence>
<keyword evidence="5 12" id="KW-0963">Cytoplasm</keyword>
<evidence type="ECO:0000256" key="11">
    <source>
        <dbReference type="ARBA" id="ARBA00047836"/>
    </source>
</evidence>
<evidence type="ECO:0000313" key="17">
    <source>
        <dbReference type="Proteomes" id="UP000183924"/>
    </source>
</evidence>
<reference evidence="16 17" key="1">
    <citation type="submission" date="2016-03" db="EMBL/GenBank/DDBJ databases">
        <title>Comparative genomics of Rickettsiella.</title>
        <authorList>
            <person name="Chandler C."/>
            <person name="Wang Y."/>
        </authorList>
    </citation>
    <scope>NUCLEOTIDE SEQUENCE [LARGE SCALE GENOMIC DNA]</scope>
    <source>
        <strain evidence="16 17">RCFS May 2013</strain>
    </source>
</reference>
<dbReference type="GO" id="GO:0008840">
    <property type="term" value="F:4-hydroxy-tetrahydrodipicolinate synthase activity"/>
    <property type="evidence" value="ECO:0007669"/>
    <property type="project" value="UniProtKB-UniRule"/>
</dbReference>
<dbReference type="STRING" id="1225476.A1D18_05810"/>
<dbReference type="CDD" id="cd00950">
    <property type="entry name" value="DHDPS"/>
    <property type="match status" value="1"/>
</dbReference>
<evidence type="ECO:0000256" key="6">
    <source>
        <dbReference type="ARBA" id="ARBA00022605"/>
    </source>
</evidence>
<evidence type="ECO:0000256" key="4">
    <source>
        <dbReference type="ARBA" id="ARBA00012086"/>
    </source>
</evidence>
<accession>A0A1J8NHI1</accession>
<comment type="similarity">
    <text evidence="3 12 13">Belongs to the DapA family.</text>
</comment>
<dbReference type="Gene3D" id="3.20.20.70">
    <property type="entry name" value="Aldolase class I"/>
    <property type="match status" value="1"/>
</dbReference>
<keyword evidence="9 12" id="KW-0456">Lyase</keyword>
<dbReference type="PIRSF" id="PIRSF001365">
    <property type="entry name" value="DHDPS"/>
    <property type="match status" value="1"/>
</dbReference>
<dbReference type="RefSeq" id="WP_071662845.1">
    <property type="nucleotide sequence ID" value="NZ_LUKY01000033.1"/>
</dbReference>